<dbReference type="AlphaFoldDB" id="A0A6J0MR02"/>
<feature type="domain" description="KIB1-4 beta-propeller" evidence="1">
    <location>
        <begin position="74"/>
        <end position="345"/>
    </location>
</feature>
<dbReference type="Pfam" id="PF03478">
    <property type="entry name" value="Beta-prop_KIB1-4"/>
    <property type="match status" value="1"/>
</dbReference>
<evidence type="ECO:0000259" key="1">
    <source>
        <dbReference type="Pfam" id="PF03478"/>
    </source>
</evidence>
<organism evidence="2 3">
    <name type="scientific">Raphanus sativus</name>
    <name type="common">Radish</name>
    <name type="synonym">Raphanus raphanistrum var. sativus</name>
    <dbReference type="NCBI Taxonomy" id="3726"/>
    <lineage>
        <taxon>Eukaryota</taxon>
        <taxon>Viridiplantae</taxon>
        <taxon>Streptophyta</taxon>
        <taxon>Embryophyta</taxon>
        <taxon>Tracheophyta</taxon>
        <taxon>Spermatophyta</taxon>
        <taxon>Magnoliopsida</taxon>
        <taxon>eudicotyledons</taxon>
        <taxon>Gunneridae</taxon>
        <taxon>Pentapetalae</taxon>
        <taxon>rosids</taxon>
        <taxon>malvids</taxon>
        <taxon>Brassicales</taxon>
        <taxon>Brassicaceae</taxon>
        <taxon>Brassiceae</taxon>
        <taxon>Raphanus</taxon>
    </lineage>
</organism>
<dbReference type="GeneID" id="108846177"/>
<sequence>MSLLLSLSSKLSLRKLALRCQTLRTFSSTTTTNPNLFYRVTCCGEQGDDEETPGVMTQLHMFDPAKEEHIIVGDMPFPEELVGSLLVGSSHGWGVFLWGQRSIRISDFCNPSSFKSKPKFFSPLPRPDLIDCQAELVSGVAMSSFPDEEEEDYLVAVKFTGRMVSIYKPSDTKAALHFILPHNVFDHFESSKLMYSKRDQRFYMVSSGGHHLWSWDGTPDSTEPKFHELRFHNLPQFSHSELQLLDSCHKTQLFVESPSGQRFLVKWYIQSIKALRFNCGGTKRFMVFREEEDMNMCYTEDIGDLCIFLGGNEPFCVKASLFPGLNPNSIYFVGEGHGEGYGVYNIATRTPRSFKPKPTASGQGFMIRLWAPHWLPPFPL</sequence>
<dbReference type="PANTHER" id="PTHR44259">
    <property type="entry name" value="OS07G0183000 PROTEIN-RELATED"/>
    <property type="match status" value="1"/>
</dbReference>
<dbReference type="KEGG" id="rsz:108846177"/>
<dbReference type="InterPro" id="IPR005174">
    <property type="entry name" value="KIB1-4_b-propeller"/>
</dbReference>
<dbReference type="PANTHER" id="PTHR44259:SF93">
    <property type="entry name" value="PROTEIN, PUTATIVE (DUF295)-RELATED"/>
    <property type="match status" value="1"/>
</dbReference>
<gene>
    <name evidence="3" type="primary">LOC108846177</name>
</gene>
<reference evidence="3" key="2">
    <citation type="submission" date="2025-08" db="UniProtKB">
        <authorList>
            <consortium name="RefSeq"/>
        </authorList>
    </citation>
    <scope>IDENTIFICATION</scope>
    <source>
        <tissue evidence="3">Leaf</tissue>
    </source>
</reference>
<evidence type="ECO:0000313" key="3">
    <source>
        <dbReference type="RefSeq" id="XP_018474905.2"/>
    </source>
</evidence>
<dbReference type="Proteomes" id="UP000504610">
    <property type="component" value="Chromosome 3"/>
</dbReference>
<accession>A0A6J0MR02</accession>
<reference evidence="2" key="1">
    <citation type="journal article" date="2019" name="Database">
        <title>The radish genome database (RadishGD): an integrated information resource for radish genomics.</title>
        <authorList>
            <person name="Yu H.J."/>
            <person name="Baek S."/>
            <person name="Lee Y.J."/>
            <person name="Cho A."/>
            <person name="Mun J.H."/>
        </authorList>
    </citation>
    <scope>NUCLEOTIDE SEQUENCE [LARGE SCALE GENOMIC DNA]</scope>
    <source>
        <strain evidence="2">cv. WK10039</strain>
    </source>
</reference>
<dbReference type="InterPro" id="IPR050942">
    <property type="entry name" value="F-box_BR-signaling"/>
</dbReference>
<evidence type="ECO:0000313" key="2">
    <source>
        <dbReference type="Proteomes" id="UP000504610"/>
    </source>
</evidence>
<name>A0A6J0MR02_RAPSA</name>
<protein>
    <submittedName>
        <fullName evidence="3">Uncharacterized protein LOC108846177</fullName>
    </submittedName>
</protein>
<dbReference type="RefSeq" id="XP_018474905.2">
    <property type="nucleotide sequence ID" value="XM_018619403.2"/>
</dbReference>
<proteinExistence type="predicted"/>
<dbReference type="OrthoDB" id="1078785at2759"/>
<keyword evidence="2" id="KW-1185">Reference proteome</keyword>